<dbReference type="Proteomes" id="UP001317322">
    <property type="component" value="Chromosome"/>
</dbReference>
<gene>
    <name evidence="1" type="ORF">NP075_18645</name>
</gene>
<dbReference type="RefSeq" id="WP_227563595.1">
    <property type="nucleotide sequence ID" value="NZ_CP101989.1"/>
</dbReference>
<organism evidence="1 2">
    <name type="scientific">Cellulomonas wangsupingiae</name>
    <dbReference type="NCBI Taxonomy" id="2968085"/>
    <lineage>
        <taxon>Bacteria</taxon>
        <taxon>Bacillati</taxon>
        <taxon>Actinomycetota</taxon>
        <taxon>Actinomycetes</taxon>
        <taxon>Micrococcales</taxon>
        <taxon>Cellulomonadaceae</taxon>
        <taxon>Cellulomonas</taxon>
    </lineage>
</organism>
<evidence type="ECO:0000313" key="2">
    <source>
        <dbReference type="Proteomes" id="UP001317322"/>
    </source>
</evidence>
<keyword evidence="2" id="KW-1185">Reference proteome</keyword>
<dbReference type="EMBL" id="CP101989">
    <property type="protein sequence ID" value="UUI65101.1"/>
    <property type="molecule type" value="Genomic_DNA"/>
</dbReference>
<protein>
    <submittedName>
        <fullName evidence="1">Immunity 26/phosphotriesterase HocA family protein</fullName>
    </submittedName>
</protein>
<proteinExistence type="predicted"/>
<accession>A0ABY5K3P9</accession>
<reference evidence="1 2" key="1">
    <citation type="submission" date="2022-07" db="EMBL/GenBank/DDBJ databases">
        <title>Novel species in genus cellulomonas.</title>
        <authorList>
            <person name="Ye L."/>
        </authorList>
    </citation>
    <scope>NUCLEOTIDE SEQUENCE [LARGE SCALE GENOMIC DNA]</scope>
    <source>
        <strain evidence="2">zg-Y908</strain>
    </source>
</reference>
<name>A0ABY5K3P9_9CELL</name>
<evidence type="ECO:0000313" key="1">
    <source>
        <dbReference type="EMBL" id="UUI65101.1"/>
    </source>
</evidence>
<sequence>MRTRAAAYRVGDWFAIPLADGTFAPGRVVFHTPPQGVLGYVFAPRPTLPTRAELADLEPGDALLAQEFSGLHIGDPWPLLGGAGDVDRSRWKTPEFETDLRDVYPEGREVRVDLVDDQLRRVHFFHAPLSELGRRQYGGAMGAELLERWLLQQVRANALVPLRTQPWWDNPTPVPPGAAPPPAPEPPSDRVVVVVPGRGRSVGDIVEMTLMLGLAPDVGEVDGAMRSRDETEISVYGPDGRRLADRVLELVGPLRAPGLHLLVRAGDQEWTLRPNE</sequence>